<evidence type="ECO:0000256" key="2">
    <source>
        <dbReference type="ARBA" id="ARBA00022692"/>
    </source>
</evidence>
<dbReference type="RefSeq" id="WP_230840306.1">
    <property type="nucleotide sequence ID" value="NZ_CP063845.1"/>
</dbReference>
<dbReference type="InterPro" id="IPR011701">
    <property type="entry name" value="MFS"/>
</dbReference>
<feature type="transmembrane region" description="Helical" evidence="5">
    <location>
        <begin position="53"/>
        <end position="77"/>
    </location>
</feature>
<organism evidence="7 8">
    <name type="scientific">Gloeobacter morelensis MG652769</name>
    <dbReference type="NCBI Taxonomy" id="2781736"/>
    <lineage>
        <taxon>Bacteria</taxon>
        <taxon>Bacillati</taxon>
        <taxon>Cyanobacteriota</taxon>
        <taxon>Cyanophyceae</taxon>
        <taxon>Gloeobacterales</taxon>
        <taxon>Gloeobacteraceae</taxon>
        <taxon>Gloeobacter</taxon>
        <taxon>Gloeobacter morelensis</taxon>
    </lineage>
</organism>
<feature type="transmembrane region" description="Helical" evidence="5">
    <location>
        <begin position="372"/>
        <end position="396"/>
    </location>
</feature>
<dbReference type="Gene3D" id="1.20.1250.20">
    <property type="entry name" value="MFS general substrate transporter like domains"/>
    <property type="match status" value="2"/>
</dbReference>
<name>A0ABY3PI61_9CYAN</name>
<evidence type="ECO:0000259" key="6">
    <source>
        <dbReference type="PROSITE" id="PS50850"/>
    </source>
</evidence>
<feature type="transmembrane region" description="Helical" evidence="5">
    <location>
        <begin position="236"/>
        <end position="262"/>
    </location>
</feature>
<feature type="transmembrane region" description="Helical" evidence="5">
    <location>
        <begin position="339"/>
        <end position="360"/>
    </location>
</feature>
<feature type="transmembrane region" description="Helical" evidence="5">
    <location>
        <begin position="12"/>
        <end position="33"/>
    </location>
</feature>
<evidence type="ECO:0000256" key="3">
    <source>
        <dbReference type="ARBA" id="ARBA00022989"/>
    </source>
</evidence>
<dbReference type="InterPro" id="IPR036259">
    <property type="entry name" value="MFS_trans_sf"/>
</dbReference>
<protein>
    <submittedName>
        <fullName evidence="7">MFS transporter</fullName>
    </submittedName>
</protein>
<accession>A0ABY3PI61</accession>
<proteinExistence type="predicted"/>
<evidence type="ECO:0000256" key="5">
    <source>
        <dbReference type="SAM" id="Phobius"/>
    </source>
</evidence>
<dbReference type="Pfam" id="PF07690">
    <property type="entry name" value="MFS_1"/>
    <property type="match status" value="1"/>
</dbReference>
<dbReference type="EMBL" id="CP063845">
    <property type="protein sequence ID" value="UFP93304.1"/>
    <property type="molecule type" value="Genomic_DNA"/>
</dbReference>
<feature type="transmembrane region" description="Helical" evidence="5">
    <location>
        <begin position="314"/>
        <end position="333"/>
    </location>
</feature>
<feature type="domain" description="Major facilitator superfamily (MFS) profile" evidence="6">
    <location>
        <begin position="11"/>
        <end position="431"/>
    </location>
</feature>
<keyword evidence="3 5" id="KW-1133">Transmembrane helix</keyword>
<keyword evidence="8" id="KW-1185">Reference proteome</keyword>
<keyword evidence="4 5" id="KW-0472">Membrane</keyword>
<dbReference type="CDD" id="cd17371">
    <property type="entry name" value="MFS_MucK"/>
    <property type="match status" value="1"/>
</dbReference>
<evidence type="ECO:0000313" key="7">
    <source>
        <dbReference type="EMBL" id="UFP93304.1"/>
    </source>
</evidence>
<dbReference type="InterPro" id="IPR020846">
    <property type="entry name" value="MFS_dom"/>
</dbReference>
<feature type="transmembrane region" description="Helical" evidence="5">
    <location>
        <begin position="89"/>
        <end position="111"/>
    </location>
</feature>
<feature type="transmembrane region" description="Helical" evidence="5">
    <location>
        <begin position="149"/>
        <end position="169"/>
    </location>
</feature>
<dbReference type="SUPFAM" id="SSF103473">
    <property type="entry name" value="MFS general substrate transporter"/>
    <property type="match status" value="1"/>
</dbReference>
<evidence type="ECO:0000256" key="1">
    <source>
        <dbReference type="ARBA" id="ARBA00004651"/>
    </source>
</evidence>
<dbReference type="Proteomes" id="UP001054846">
    <property type="component" value="Chromosome"/>
</dbReference>
<evidence type="ECO:0000313" key="8">
    <source>
        <dbReference type="Proteomes" id="UP001054846"/>
    </source>
</evidence>
<comment type="subcellular location">
    <subcellularLocation>
        <location evidence="1">Cell membrane</location>
        <topology evidence="1">Multi-pass membrane protein</topology>
    </subcellularLocation>
</comment>
<sequence length="436" mass="46807">MLSLNRYQWTVLFAAWLGWGFDIFDSLLFNFVAPNCVPTLLGLTIGSPEAKEATLQWTGILTSLLLLGWAAGGILFGKIADQIGRTKTLLFTIILYAVGTASCAFAPNIWVLALCRLVASLGIGGEWAAGATMVAEVVPENKRVEAGAILYTAAPAGLLLATFLNLQVAGVFLKSSPETSWRYVFLCGLIPAAAALFVRLFLKEPERWQQVAGKQKPPAIAELFERQNLPLTLSGFLMAVTALLTWWSCSAFIPVVATGLAASEAALRGLAKPETQGLIENWKAVASNSFNLGGLIGTLLTVPAAKYLGRRTMFALYFLLSAAALLVTFGLELPPEVRLYLYFPIGLTVFGVFGSFTYYLPELFPTRLRATGAGFCYNVGRIVAAGGPFLVGYIASQGANSLQSALSTLFWVGFVPLVGLLFIPLVIETRGQVLAD</sequence>
<reference evidence="7 8" key="1">
    <citation type="journal article" date="2021" name="Genome Biol. Evol.">
        <title>Complete Genome Sequencing of a Novel Gloeobacter Species from a Waterfall Cave in Mexico.</title>
        <authorList>
            <person name="Saw J.H."/>
            <person name="Cardona T."/>
            <person name="Montejano G."/>
        </authorList>
    </citation>
    <scope>NUCLEOTIDE SEQUENCE [LARGE SCALE GENOMIC DNA]</scope>
    <source>
        <strain evidence="7">MG652769</strain>
    </source>
</reference>
<feature type="transmembrane region" description="Helical" evidence="5">
    <location>
        <begin position="408"/>
        <end position="427"/>
    </location>
</feature>
<evidence type="ECO:0000256" key="4">
    <source>
        <dbReference type="ARBA" id="ARBA00023136"/>
    </source>
</evidence>
<gene>
    <name evidence="7" type="ORF">ISF26_16050</name>
</gene>
<dbReference type="PROSITE" id="PS50850">
    <property type="entry name" value="MFS"/>
    <property type="match status" value="1"/>
</dbReference>
<feature type="transmembrane region" description="Helical" evidence="5">
    <location>
        <begin position="181"/>
        <end position="202"/>
    </location>
</feature>
<dbReference type="PANTHER" id="PTHR23508">
    <property type="entry name" value="CARBOXYLIC ACID TRANSPORTER PROTEIN HOMOLOG"/>
    <property type="match status" value="1"/>
</dbReference>
<keyword evidence="2 5" id="KW-0812">Transmembrane</keyword>
<dbReference type="PANTHER" id="PTHR23508:SF10">
    <property type="entry name" value="CARBOXYLIC ACID TRANSPORTER PROTEIN HOMOLOG"/>
    <property type="match status" value="1"/>
</dbReference>